<protein>
    <submittedName>
        <fullName evidence="2">Uncharacterized protein</fullName>
    </submittedName>
</protein>
<dbReference type="OrthoDB" id="3258555at2759"/>
<reference evidence="2" key="1">
    <citation type="journal article" date="2021" name="New Phytol.">
        <title>Evolutionary innovations through gain and loss of genes in the ectomycorrhizal Boletales.</title>
        <authorList>
            <person name="Wu G."/>
            <person name="Miyauchi S."/>
            <person name="Morin E."/>
            <person name="Kuo A."/>
            <person name="Drula E."/>
            <person name="Varga T."/>
            <person name="Kohler A."/>
            <person name="Feng B."/>
            <person name="Cao Y."/>
            <person name="Lipzen A."/>
            <person name="Daum C."/>
            <person name="Hundley H."/>
            <person name="Pangilinan J."/>
            <person name="Johnson J."/>
            <person name="Barry K."/>
            <person name="LaButti K."/>
            <person name="Ng V."/>
            <person name="Ahrendt S."/>
            <person name="Min B."/>
            <person name="Choi I.G."/>
            <person name="Park H."/>
            <person name="Plett J.M."/>
            <person name="Magnuson J."/>
            <person name="Spatafora J.W."/>
            <person name="Nagy L.G."/>
            <person name="Henrissat B."/>
            <person name="Grigoriev I.V."/>
            <person name="Yang Z.L."/>
            <person name="Xu J."/>
            <person name="Martin F.M."/>
        </authorList>
    </citation>
    <scope>NUCLEOTIDE SEQUENCE</scope>
    <source>
        <strain evidence="2">KKN 215</strain>
    </source>
</reference>
<evidence type="ECO:0000256" key="1">
    <source>
        <dbReference type="SAM" id="MobiDB-lite"/>
    </source>
</evidence>
<feature type="region of interest" description="Disordered" evidence="1">
    <location>
        <begin position="453"/>
        <end position="518"/>
    </location>
</feature>
<sequence length="518" mass="58617">MMGVTCLANQPSMANLTYSNILKRSWADIDFVALQLIIEMALPPVGLLNPCLSFGPDSLWCRYIRAKKNLTLVSRHWRVAAIPFLYREIVLRRVTEVLAFAQMCITHPEHCSLAQTIQIMCYVPQTMRKAYTESVLAILEHCGRVTSLTFGPTFVGATFSDIGCSGSAYDYELCDVIRKIGSRLHTLRIYDSIDFNRPRSRKTAYSVGFLNAFPHLRRLAIPLVPANYRGIVPRNTWMHKYSNLRLNCLEEITINVYHVGAEFDVMSNWVLPALKRVTLDSDNRSCIPGVNRPHGQQLVAFFRSHGPKVKELDLRCTYLIRPWSDEDAFGRIIGLCTSLQYVALAPSVLARLEGLRDALKEDHKSDAPIYIDIWQDRNLDRDWTFIHPSRFRTTRIVTASLIHLPNITRFFPPGQTGTVSHDFIGLQVEDTTCGAVMRVLRLQDEAFGGMQAASISSQSDSMESSLWNSDSDSPDYAENISDSGESELDSDVDEELEDHEKEDLFRESGLTVTLPEQE</sequence>
<dbReference type="AlphaFoldDB" id="A0A8K0UTH3"/>
<gene>
    <name evidence="2" type="ORF">BXZ70DRAFT_666516</name>
</gene>
<organism evidence="2 3">
    <name type="scientific">Cristinia sonorae</name>
    <dbReference type="NCBI Taxonomy" id="1940300"/>
    <lineage>
        <taxon>Eukaryota</taxon>
        <taxon>Fungi</taxon>
        <taxon>Dikarya</taxon>
        <taxon>Basidiomycota</taxon>
        <taxon>Agaricomycotina</taxon>
        <taxon>Agaricomycetes</taxon>
        <taxon>Agaricomycetidae</taxon>
        <taxon>Agaricales</taxon>
        <taxon>Pleurotineae</taxon>
        <taxon>Stephanosporaceae</taxon>
        <taxon>Cristinia</taxon>
    </lineage>
</organism>
<name>A0A8K0UTH3_9AGAR</name>
<evidence type="ECO:0000313" key="3">
    <source>
        <dbReference type="Proteomes" id="UP000813824"/>
    </source>
</evidence>
<evidence type="ECO:0000313" key="2">
    <source>
        <dbReference type="EMBL" id="KAH8103838.1"/>
    </source>
</evidence>
<proteinExistence type="predicted"/>
<comment type="caution">
    <text evidence="2">The sequence shown here is derived from an EMBL/GenBank/DDBJ whole genome shotgun (WGS) entry which is preliminary data.</text>
</comment>
<keyword evidence="3" id="KW-1185">Reference proteome</keyword>
<dbReference type="Proteomes" id="UP000813824">
    <property type="component" value="Unassembled WGS sequence"/>
</dbReference>
<dbReference type="EMBL" id="JAEVFJ010000006">
    <property type="protein sequence ID" value="KAH8103838.1"/>
    <property type="molecule type" value="Genomic_DNA"/>
</dbReference>
<accession>A0A8K0UTH3</accession>
<feature type="compositionally biased region" description="Low complexity" evidence="1">
    <location>
        <begin position="454"/>
        <end position="465"/>
    </location>
</feature>
<feature type="compositionally biased region" description="Acidic residues" evidence="1">
    <location>
        <begin position="484"/>
        <end position="497"/>
    </location>
</feature>